<keyword evidence="1" id="KW-0812">Transmembrane</keyword>
<name>A0A1V1NSB3_9BACT</name>
<reference evidence="3" key="1">
    <citation type="submission" date="2012-11" db="EMBL/GenBank/DDBJ databases">
        <authorList>
            <person name="Lucero-Rivera Y.E."/>
            <person name="Tovar-Ramirez D."/>
        </authorList>
    </citation>
    <scope>NUCLEOTIDE SEQUENCE [LARGE SCALE GENOMIC DNA]</scope>
    <source>
        <strain evidence="3">Araruama</strain>
    </source>
</reference>
<dbReference type="EMBL" id="ATBP01002794">
    <property type="protein sequence ID" value="ETR65465.1"/>
    <property type="molecule type" value="Genomic_DNA"/>
</dbReference>
<protein>
    <submittedName>
        <fullName evidence="2">Uncharacterized protein</fullName>
    </submittedName>
</protein>
<sequence length="266" mass="30344">MLNRIRCTSAIFKTVRFGSLVHSAIGSNANFHSACMALSFIVGIPSGRFLPLLLGMYILLSGDARYPFFLSCWIPSDFRFGVFHSSLSIPAVRLPLFSVTRLTAKARPPNERVRICCKALTSLYFPSRKAFTIRTCRRRTFRLTFFQLISCHSIVSRRLAPVASMTTPNLRTPVFYFVLKLSCDETPFGSLHPFRSGQSLNPYPPHYKTTFAFSNIPYPLTFRLSLRFGFHFHGDNWAYLVPYKYLTSDLGSTNRPSTLHLCQKNR</sequence>
<evidence type="ECO:0000313" key="2">
    <source>
        <dbReference type="EMBL" id="ETR65465.1"/>
    </source>
</evidence>
<evidence type="ECO:0000313" key="3">
    <source>
        <dbReference type="Proteomes" id="UP000189670"/>
    </source>
</evidence>
<keyword evidence="1" id="KW-1133">Transmembrane helix</keyword>
<accession>A0A1V1NSB3</accession>
<keyword evidence="1" id="KW-0472">Membrane</keyword>
<evidence type="ECO:0000256" key="1">
    <source>
        <dbReference type="SAM" id="Phobius"/>
    </source>
</evidence>
<gene>
    <name evidence="2" type="ORF">OMM_06038</name>
</gene>
<organism evidence="2 3">
    <name type="scientific">Candidatus Magnetoglobus multicellularis str. Araruama</name>
    <dbReference type="NCBI Taxonomy" id="890399"/>
    <lineage>
        <taxon>Bacteria</taxon>
        <taxon>Pseudomonadati</taxon>
        <taxon>Thermodesulfobacteriota</taxon>
        <taxon>Desulfobacteria</taxon>
        <taxon>Desulfobacterales</taxon>
        <taxon>Desulfobacteraceae</taxon>
        <taxon>Candidatus Magnetoglobus</taxon>
    </lineage>
</organism>
<feature type="transmembrane region" description="Helical" evidence="1">
    <location>
        <begin position="37"/>
        <end position="60"/>
    </location>
</feature>
<comment type="caution">
    <text evidence="2">The sequence shown here is derived from an EMBL/GenBank/DDBJ whole genome shotgun (WGS) entry which is preliminary data.</text>
</comment>
<proteinExistence type="predicted"/>
<dbReference type="Proteomes" id="UP000189670">
    <property type="component" value="Unassembled WGS sequence"/>
</dbReference>
<dbReference type="AlphaFoldDB" id="A0A1V1NSB3"/>